<dbReference type="EMBL" id="CP182909">
    <property type="protein sequence ID" value="XPM63119.1"/>
    <property type="molecule type" value="Genomic_DNA"/>
</dbReference>
<dbReference type="Proteomes" id="UP000095472">
    <property type="component" value="Chromosome"/>
</dbReference>
<name>A0ACD5GR56_9CYAN</name>
<sequence length="238" mass="27385">MSYCINPDCQHPQNPSEAKYCQTCGWRLQLKDRYRAIQLIGQGGFGRTYLAVDEHKPSKPRCVIKQFHPQTKGENYFKKATELFEQEAIRLDSLGKHPQIPELYAHFDQDDNQYLVQAFVEGYNLAQILRNEGAFNEIRIRNLLQQVLPILDFIHEHHIIHRDIKPENLICSPNGQLVLVDFGAAKYATGTALLKTGTTIGSPEYIAPEQARGRARFCQRPLQFRNDLFAFNYCYVAV</sequence>
<reference evidence="1 2" key="1">
    <citation type="journal article" date="2016" name="Genome Announc.">
        <title>Draft Genome Sequence of the Thermotolerant Cyanobacterium Desertifilum sp. IPPAS B-1220.</title>
        <authorList>
            <person name="Mironov K.S."/>
            <person name="Sinetova M.A."/>
            <person name="Bolatkhan K."/>
            <person name="Zayadan B.K."/>
            <person name="Ustinova V.V."/>
            <person name="Kupriyanova E.V."/>
            <person name="Skrypnik A.N."/>
            <person name="Gogoleva N.E."/>
            <person name="Gogolev Y.V."/>
            <person name="Los D.A."/>
        </authorList>
    </citation>
    <scope>NUCLEOTIDE SEQUENCE [LARGE SCALE GENOMIC DNA]</scope>
    <source>
        <strain evidence="1 2">IPPAS B-1220</strain>
    </source>
</reference>
<accession>A0ACD5GR56</accession>
<evidence type="ECO:0000313" key="2">
    <source>
        <dbReference type="Proteomes" id="UP000095472"/>
    </source>
</evidence>
<proteinExistence type="predicted"/>
<evidence type="ECO:0000313" key="1">
    <source>
        <dbReference type="EMBL" id="XPM63119.1"/>
    </source>
</evidence>
<organism evidence="1 2">
    <name type="scientific">Desertifilum tharense IPPAS B-1220</name>
    <dbReference type="NCBI Taxonomy" id="1781255"/>
    <lineage>
        <taxon>Bacteria</taxon>
        <taxon>Bacillati</taxon>
        <taxon>Cyanobacteriota</taxon>
        <taxon>Cyanophyceae</taxon>
        <taxon>Desertifilales</taxon>
        <taxon>Desertifilaceae</taxon>
        <taxon>Desertifilum</taxon>
    </lineage>
</organism>
<keyword evidence="1" id="KW-0418">Kinase</keyword>
<protein>
    <submittedName>
        <fullName evidence="1">Protein kinase domain-containing protein</fullName>
    </submittedName>
</protein>
<keyword evidence="2" id="KW-1185">Reference proteome</keyword>
<gene>
    <name evidence="1" type="ORF">BH720_027440</name>
</gene>
<keyword evidence="1" id="KW-0808">Transferase</keyword>